<dbReference type="PANTHER" id="PTHR19136:SF81">
    <property type="entry name" value="MOLYBDENUM COFACTOR GUANYLYLTRANSFERASE"/>
    <property type="match status" value="1"/>
</dbReference>
<dbReference type="eggNOG" id="COG0746">
    <property type="taxonomic scope" value="Bacteria"/>
</dbReference>
<dbReference type="KEGG" id="pgm:PGRAT_30360"/>
<evidence type="ECO:0000256" key="3">
    <source>
        <dbReference type="ARBA" id="ARBA00022723"/>
    </source>
</evidence>
<evidence type="ECO:0000256" key="1">
    <source>
        <dbReference type="ARBA" id="ARBA00022490"/>
    </source>
</evidence>
<comment type="cofactor">
    <cofactor evidence="8">
        <name>Mg(2+)</name>
        <dbReference type="ChEBI" id="CHEBI:18420"/>
    </cofactor>
</comment>
<evidence type="ECO:0000256" key="4">
    <source>
        <dbReference type="ARBA" id="ARBA00022741"/>
    </source>
</evidence>
<evidence type="ECO:0000313" key="11">
    <source>
        <dbReference type="Proteomes" id="UP000029500"/>
    </source>
</evidence>
<feature type="domain" description="MobA-like NTP transferase" evidence="9">
    <location>
        <begin position="6"/>
        <end position="166"/>
    </location>
</feature>
<evidence type="ECO:0000256" key="8">
    <source>
        <dbReference type="HAMAP-Rule" id="MF_00316"/>
    </source>
</evidence>
<comment type="domain">
    <text evidence="8">The N-terminal domain determines nucleotide recognition and specific binding, while the C-terminal domain determines the specific binding to the target protein.</text>
</comment>
<keyword evidence="5 8" id="KW-0460">Magnesium</keyword>
<dbReference type="Gene3D" id="3.90.550.10">
    <property type="entry name" value="Spore Coat Polysaccharide Biosynthesis Protein SpsA, Chain A"/>
    <property type="match status" value="1"/>
</dbReference>
<keyword evidence="7 8" id="KW-0501">Molybdenum cofactor biosynthesis</keyword>
<keyword evidence="3 8" id="KW-0479">Metal-binding</keyword>
<evidence type="ECO:0000256" key="7">
    <source>
        <dbReference type="ARBA" id="ARBA00023150"/>
    </source>
</evidence>
<dbReference type="OrthoDB" id="9788394at2"/>
<dbReference type="CDD" id="cd02503">
    <property type="entry name" value="MobA"/>
    <property type="match status" value="1"/>
</dbReference>
<dbReference type="HOGENOM" id="CLU_055597_2_1_9"/>
<keyword evidence="6 8" id="KW-0342">GTP-binding</keyword>
<keyword evidence="4 8" id="KW-0547">Nucleotide-binding</keyword>
<dbReference type="GO" id="GO:0061603">
    <property type="term" value="F:molybdenum cofactor guanylyltransferase activity"/>
    <property type="evidence" value="ECO:0007669"/>
    <property type="project" value="UniProtKB-EC"/>
</dbReference>
<dbReference type="SUPFAM" id="SSF53448">
    <property type="entry name" value="Nucleotide-diphospho-sugar transferases"/>
    <property type="match status" value="1"/>
</dbReference>
<dbReference type="GO" id="GO:0005737">
    <property type="term" value="C:cytoplasm"/>
    <property type="evidence" value="ECO:0007669"/>
    <property type="project" value="UniProtKB-SubCell"/>
</dbReference>
<dbReference type="Pfam" id="PF12804">
    <property type="entry name" value="NTP_transf_3"/>
    <property type="match status" value="1"/>
</dbReference>
<protein>
    <recommendedName>
        <fullName evidence="8">Probable molybdenum cofactor guanylyltransferase</fullName>
        <shortName evidence="8">MoCo guanylyltransferase</shortName>
        <ecNumber evidence="8">2.7.7.77</ecNumber>
    </recommendedName>
    <alternativeName>
        <fullName evidence="8">GTP:molybdopterin guanylyltransferase</fullName>
    </alternativeName>
    <alternativeName>
        <fullName evidence="8">Mo-MPT guanylyltransferase</fullName>
    </alternativeName>
    <alternativeName>
        <fullName evidence="8">Molybdopterin guanylyltransferase</fullName>
    </alternativeName>
    <alternativeName>
        <fullName evidence="8">Molybdopterin-guanine dinucleotide synthase</fullName>
        <shortName evidence="8">MGD synthase</shortName>
    </alternativeName>
</protein>
<dbReference type="Proteomes" id="UP000029500">
    <property type="component" value="Chromosome"/>
</dbReference>
<dbReference type="InterPro" id="IPR025877">
    <property type="entry name" value="MobA-like_NTP_Trfase"/>
</dbReference>
<dbReference type="AlphaFoldDB" id="A0A089MIW0"/>
<gene>
    <name evidence="8" type="primary">mobA</name>
    <name evidence="10" type="ORF">PGRAT_30360</name>
</gene>
<comment type="function">
    <text evidence="8">Transfers a GMP moiety from GTP to Mo-molybdopterin (Mo-MPT) cofactor (Moco or molybdenum cofactor) to form Mo-molybdopterin guanine dinucleotide (Mo-MGD) cofactor.</text>
</comment>
<comment type="caution">
    <text evidence="8">Lacks conserved residue(s) required for the propagation of feature annotation.</text>
</comment>
<dbReference type="EC" id="2.7.7.77" evidence="8"/>
<sequence>MPQFTGILLSGGYSRRMGRDKALLELGGRTVIARLADELSKVAAGTVIACGEQEREAYRFLQLPQIIDRYPGCGPLAGLHAALYQAPTEWSVVAACDLPFASAEFMRYMMGSVEEPSRELVPNYNGDCLQVDAVVSVSNSGRVQPLLGLFHKRVLRVLEEALQGRRFRVMECLDALEVLYIPEAGFTGGPSGPSPLYNMNTPEDYAAALKLVSAPADDSSV</sequence>
<accession>A0A089MIW0</accession>
<evidence type="ECO:0000256" key="6">
    <source>
        <dbReference type="ARBA" id="ARBA00023134"/>
    </source>
</evidence>
<dbReference type="EMBL" id="CP009287">
    <property type="protein sequence ID" value="AIQ71413.1"/>
    <property type="molecule type" value="Genomic_DNA"/>
</dbReference>
<dbReference type="InterPro" id="IPR029044">
    <property type="entry name" value="Nucleotide-diphossugar_trans"/>
</dbReference>
<evidence type="ECO:0000256" key="2">
    <source>
        <dbReference type="ARBA" id="ARBA00022679"/>
    </source>
</evidence>
<keyword evidence="2 8" id="KW-0808">Transferase</keyword>
<reference evidence="10 11" key="1">
    <citation type="submission" date="2014-08" db="EMBL/GenBank/DDBJ databases">
        <title>Comparative genomics of the Paenibacillus odorifer group.</title>
        <authorList>
            <person name="den Bakker H.C."/>
            <person name="Tsai Y.-C."/>
            <person name="Martin N."/>
            <person name="Korlach J."/>
            <person name="Wiedmann M."/>
        </authorList>
    </citation>
    <scope>NUCLEOTIDE SEQUENCE [LARGE SCALE GENOMIC DNA]</scope>
    <source>
        <strain evidence="10 11">DSM 15220</strain>
    </source>
</reference>
<keyword evidence="11" id="KW-1185">Reference proteome</keyword>
<feature type="binding site" evidence="8">
    <location>
        <position position="68"/>
    </location>
    <ligand>
        <name>GTP</name>
        <dbReference type="ChEBI" id="CHEBI:37565"/>
    </ligand>
</feature>
<evidence type="ECO:0000313" key="10">
    <source>
        <dbReference type="EMBL" id="AIQ71413.1"/>
    </source>
</evidence>
<proteinExistence type="inferred from homology"/>
<comment type="catalytic activity">
    <reaction evidence="8">
        <text>Mo-molybdopterin + GTP + H(+) = Mo-molybdopterin guanine dinucleotide + diphosphate</text>
        <dbReference type="Rhea" id="RHEA:34243"/>
        <dbReference type="ChEBI" id="CHEBI:15378"/>
        <dbReference type="ChEBI" id="CHEBI:33019"/>
        <dbReference type="ChEBI" id="CHEBI:37565"/>
        <dbReference type="ChEBI" id="CHEBI:71302"/>
        <dbReference type="ChEBI" id="CHEBI:71310"/>
        <dbReference type="EC" id="2.7.7.77"/>
    </reaction>
</comment>
<dbReference type="InterPro" id="IPR013482">
    <property type="entry name" value="Molybde_CF_guanTrfase"/>
</dbReference>
<organism evidence="10 11">
    <name type="scientific">Paenibacillus graminis</name>
    <dbReference type="NCBI Taxonomy" id="189425"/>
    <lineage>
        <taxon>Bacteria</taxon>
        <taxon>Bacillati</taxon>
        <taxon>Bacillota</taxon>
        <taxon>Bacilli</taxon>
        <taxon>Bacillales</taxon>
        <taxon>Paenibacillaceae</taxon>
        <taxon>Paenibacillus</taxon>
    </lineage>
</organism>
<comment type="similarity">
    <text evidence="8">Belongs to the MobA family.</text>
</comment>
<feature type="binding site" evidence="8">
    <location>
        <begin position="9"/>
        <end position="11"/>
    </location>
    <ligand>
        <name>GTP</name>
        <dbReference type="ChEBI" id="CHEBI:37565"/>
    </ligand>
</feature>
<evidence type="ECO:0000256" key="5">
    <source>
        <dbReference type="ARBA" id="ARBA00022842"/>
    </source>
</evidence>
<dbReference type="GO" id="GO:0046872">
    <property type="term" value="F:metal ion binding"/>
    <property type="evidence" value="ECO:0007669"/>
    <property type="project" value="UniProtKB-KW"/>
</dbReference>
<dbReference type="RefSeq" id="WP_025705389.1">
    <property type="nucleotide sequence ID" value="NZ_CP009287.1"/>
</dbReference>
<comment type="subcellular location">
    <subcellularLocation>
        <location evidence="8">Cytoplasm</location>
    </subcellularLocation>
</comment>
<feature type="binding site" evidence="8">
    <location>
        <position position="21"/>
    </location>
    <ligand>
        <name>GTP</name>
        <dbReference type="ChEBI" id="CHEBI:37565"/>
    </ligand>
</feature>
<name>A0A089MIW0_9BACL</name>
<dbReference type="STRING" id="189425.PGRAT_30360"/>
<dbReference type="PANTHER" id="PTHR19136">
    <property type="entry name" value="MOLYBDENUM COFACTOR GUANYLYLTRANSFERASE"/>
    <property type="match status" value="1"/>
</dbReference>
<dbReference type="GO" id="GO:0005525">
    <property type="term" value="F:GTP binding"/>
    <property type="evidence" value="ECO:0007669"/>
    <property type="project" value="UniProtKB-UniRule"/>
</dbReference>
<dbReference type="HAMAP" id="MF_00316">
    <property type="entry name" value="MobA"/>
    <property type="match status" value="1"/>
</dbReference>
<keyword evidence="1 8" id="KW-0963">Cytoplasm</keyword>
<feature type="binding site" evidence="8">
    <location>
        <position position="97"/>
    </location>
    <ligand>
        <name>Mg(2+)</name>
        <dbReference type="ChEBI" id="CHEBI:18420"/>
    </ligand>
</feature>
<feature type="binding site" evidence="8">
    <location>
        <position position="97"/>
    </location>
    <ligand>
        <name>GTP</name>
        <dbReference type="ChEBI" id="CHEBI:37565"/>
    </ligand>
</feature>
<dbReference type="GO" id="GO:0006777">
    <property type="term" value="P:Mo-molybdopterin cofactor biosynthetic process"/>
    <property type="evidence" value="ECO:0007669"/>
    <property type="project" value="UniProtKB-KW"/>
</dbReference>
<evidence type="ECO:0000259" key="9">
    <source>
        <dbReference type="Pfam" id="PF12804"/>
    </source>
</evidence>